<dbReference type="OrthoDB" id="1937750at2759"/>
<evidence type="ECO:0000256" key="1">
    <source>
        <dbReference type="SAM" id="Phobius"/>
    </source>
</evidence>
<keyword evidence="1" id="KW-0812">Transmembrane</keyword>
<dbReference type="GO" id="GO:0071486">
    <property type="term" value="P:cellular response to high light intensity"/>
    <property type="evidence" value="ECO:0007669"/>
    <property type="project" value="InterPro"/>
</dbReference>
<feature type="transmembrane region" description="Helical" evidence="1">
    <location>
        <begin position="127"/>
        <end position="148"/>
    </location>
</feature>
<reference evidence="2 3" key="1">
    <citation type="journal article" date="2015" name="Proc. Natl. Acad. Sci. U.S.A.">
        <title>The resurrection genome of Boea hygrometrica: A blueprint for survival of dehydration.</title>
        <authorList>
            <person name="Xiao L."/>
            <person name="Yang G."/>
            <person name="Zhang L."/>
            <person name="Yang X."/>
            <person name="Zhao S."/>
            <person name="Ji Z."/>
            <person name="Zhou Q."/>
            <person name="Hu M."/>
            <person name="Wang Y."/>
            <person name="Chen M."/>
            <person name="Xu Y."/>
            <person name="Jin H."/>
            <person name="Xiao X."/>
            <person name="Hu G."/>
            <person name="Bao F."/>
            <person name="Hu Y."/>
            <person name="Wan P."/>
            <person name="Li L."/>
            <person name="Deng X."/>
            <person name="Kuang T."/>
            <person name="Xiang C."/>
            <person name="Zhu J.K."/>
            <person name="Oliver M.J."/>
            <person name="He Y."/>
        </authorList>
    </citation>
    <scope>NUCLEOTIDE SEQUENCE [LARGE SCALE GENOMIC DNA]</scope>
    <source>
        <strain evidence="3">cv. XS01</strain>
    </source>
</reference>
<accession>A0A2Z7A578</accession>
<organism evidence="2 3">
    <name type="scientific">Dorcoceras hygrometricum</name>
    <dbReference type="NCBI Taxonomy" id="472368"/>
    <lineage>
        <taxon>Eukaryota</taxon>
        <taxon>Viridiplantae</taxon>
        <taxon>Streptophyta</taxon>
        <taxon>Embryophyta</taxon>
        <taxon>Tracheophyta</taxon>
        <taxon>Spermatophyta</taxon>
        <taxon>Magnoliopsida</taxon>
        <taxon>eudicotyledons</taxon>
        <taxon>Gunneridae</taxon>
        <taxon>Pentapetalae</taxon>
        <taxon>asterids</taxon>
        <taxon>lamiids</taxon>
        <taxon>Lamiales</taxon>
        <taxon>Gesneriaceae</taxon>
        <taxon>Didymocarpoideae</taxon>
        <taxon>Trichosporeae</taxon>
        <taxon>Loxocarpinae</taxon>
        <taxon>Dorcoceras</taxon>
    </lineage>
</organism>
<dbReference type="EMBL" id="KV021852">
    <property type="protein sequence ID" value="KZV14115.1"/>
    <property type="molecule type" value="Genomic_DNA"/>
</dbReference>
<name>A0A2Z7A578_9LAMI</name>
<sequence>MALAARPAFCRLMAEKTEVEIQKAKVVEVPAQAQVSETYGKIVLQPRLCTLRSFAGERGGVMKQSKNSSNVDVSRFFETLSDYIESSKKSRDFEIISGRLAMIIFSATLSIEVVTGNSVFRKLDGQGISEAVGISLVAVTGAALFAWFSSARTRVGPMFTSSCNTFIDSLIDQIIDGLFYDFDIHDWSDDI</sequence>
<dbReference type="PANTHER" id="PTHR36490">
    <property type="entry name" value="STRESS ENHANCED PROTEIN 2, CHLOROPLASTIC"/>
    <property type="match status" value="1"/>
</dbReference>
<dbReference type="PANTHER" id="PTHR36490:SF1">
    <property type="entry name" value="STRESS ENHANCED PROTEIN 2, CHLOROPLASTIC"/>
    <property type="match status" value="1"/>
</dbReference>
<keyword evidence="1" id="KW-1133">Transmembrane helix</keyword>
<keyword evidence="1" id="KW-0472">Membrane</keyword>
<keyword evidence="3" id="KW-1185">Reference proteome</keyword>
<dbReference type="AlphaFoldDB" id="A0A2Z7A578"/>
<proteinExistence type="predicted"/>
<protein>
    <submittedName>
        <fullName evidence="2">Stress enhanced protein 2, chloroplastic</fullName>
    </submittedName>
</protein>
<gene>
    <name evidence="2" type="ORF">F511_44401</name>
</gene>
<dbReference type="InterPro" id="IPR044971">
    <property type="entry name" value="SEP2"/>
</dbReference>
<feature type="transmembrane region" description="Helical" evidence="1">
    <location>
        <begin position="96"/>
        <end position="115"/>
    </location>
</feature>
<evidence type="ECO:0000313" key="2">
    <source>
        <dbReference type="EMBL" id="KZV14115.1"/>
    </source>
</evidence>
<evidence type="ECO:0000313" key="3">
    <source>
        <dbReference type="Proteomes" id="UP000250235"/>
    </source>
</evidence>
<dbReference type="Proteomes" id="UP000250235">
    <property type="component" value="Unassembled WGS sequence"/>
</dbReference>